<feature type="region of interest" description="Disordered" evidence="9">
    <location>
        <begin position="240"/>
        <end position="310"/>
    </location>
</feature>
<feature type="transmembrane region" description="Helical" evidence="10">
    <location>
        <begin position="44"/>
        <end position="62"/>
    </location>
</feature>
<dbReference type="InterPro" id="IPR058533">
    <property type="entry name" value="Cation_efflux_TM"/>
</dbReference>
<comment type="similarity">
    <text evidence="2">Belongs to the cation diffusion facilitator (CDF) transporter (TC 2.A.4) family. SLC30A subfamily.</text>
</comment>
<dbReference type="Pfam" id="PF16916">
    <property type="entry name" value="ZT_dimer"/>
    <property type="match status" value="1"/>
</dbReference>
<evidence type="ECO:0000256" key="8">
    <source>
        <dbReference type="ARBA" id="ARBA00023136"/>
    </source>
</evidence>
<reference evidence="13" key="1">
    <citation type="submission" date="2024-02" db="EMBL/GenBank/DDBJ databases">
        <authorList>
            <consortium name="ELIXIR-Norway"/>
            <consortium name="Elixir Norway"/>
        </authorList>
    </citation>
    <scope>NUCLEOTIDE SEQUENCE</scope>
</reference>
<feature type="compositionally biased region" description="Basic and acidic residues" evidence="9">
    <location>
        <begin position="212"/>
        <end position="228"/>
    </location>
</feature>
<dbReference type="PANTHER" id="PTHR11562">
    <property type="entry name" value="CATION EFFLUX PROTEIN/ ZINC TRANSPORTER"/>
    <property type="match status" value="1"/>
</dbReference>
<keyword evidence="8 10" id="KW-0472">Membrane</keyword>
<dbReference type="InterPro" id="IPR050681">
    <property type="entry name" value="CDF/SLC30A"/>
</dbReference>
<dbReference type="InterPro" id="IPR036837">
    <property type="entry name" value="Cation_efflux_CTD_sf"/>
</dbReference>
<evidence type="ECO:0000256" key="3">
    <source>
        <dbReference type="ARBA" id="ARBA00022448"/>
    </source>
</evidence>
<dbReference type="InterPro" id="IPR027469">
    <property type="entry name" value="Cation_efflux_TMD_sf"/>
</dbReference>
<dbReference type="PANTHER" id="PTHR11562:SF17">
    <property type="entry name" value="RE54080P-RELATED"/>
    <property type="match status" value="1"/>
</dbReference>
<feature type="compositionally biased region" description="Polar residues" evidence="9">
    <location>
        <begin position="269"/>
        <end position="292"/>
    </location>
</feature>
<dbReference type="SUPFAM" id="SSF160240">
    <property type="entry name" value="Cation efflux protein cytoplasmic domain-like"/>
    <property type="match status" value="1"/>
</dbReference>
<sequence length="459" mass="50291">MKVQMMDTGARMKCASARCGLVSPGALAEDAAQRALSSRKLGKAVVFCLIFMAVETVGGVLANSLAILADAAHLLSDIAGFIISLSAICAAGWEATPSQSFGFYRLEILGGLLSIQLIWLLTGILVYEAIRRLFDPSQLVDGRLMFGIASVGLLVNLAMIFMLGHDCGVGQLGHHENHSHQHPAASSSDHITPHMITHDDYKKTNPHKNHHNDKGDGKHVEHESHESHEMIHAGIEEQECTKEDGCNDSNHGQELGQKHGDDEDGGSPGHQSCSSRLKQEPANMNTTVTTPRMLQDYERSRNERQQMTSHDNINVRGAYLHALGDLIQSVGVMIGGALIWYNPNWQIIDLICTLLFSLLVLATTIQMLRNIVEILMESTPREIDAAAVESGLSRFPGVIAVHELHIWAITVGKTLLTCHIRIAADVSSDEILHTVTDYCECVHKITHLTIQVEKDRLVN</sequence>
<evidence type="ECO:0000256" key="2">
    <source>
        <dbReference type="ARBA" id="ARBA00008873"/>
    </source>
</evidence>
<accession>A0ABP0UCF9</accession>
<keyword evidence="14" id="KW-1185">Reference proteome</keyword>
<organism evidence="13 14">
    <name type="scientific">Sphagnum troendelagicum</name>
    <dbReference type="NCBI Taxonomy" id="128251"/>
    <lineage>
        <taxon>Eukaryota</taxon>
        <taxon>Viridiplantae</taxon>
        <taxon>Streptophyta</taxon>
        <taxon>Embryophyta</taxon>
        <taxon>Bryophyta</taxon>
        <taxon>Sphagnophytina</taxon>
        <taxon>Sphagnopsida</taxon>
        <taxon>Sphagnales</taxon>
        <taxon>Sphagnaceae</taxon>
        <taxon>Sphagnum</taxon>
    </lineage>
</organism>
<evidence type="ECO:0000256" key="10">
    <source>
        <dbReference type="SAM" id="Phobius"/>
    </source>
</evidence>
<evidence type="ECO:0000256" key="5">
    <source>
        <dbReference type="ARBA" id="ARBA00022906"/>
    </source>
</evidence>
<dbReference type="InterPro" id="IPR027470">
    <property type="entry name" value="Cation_efflux_CTD"/>
</dbReference>
<dbReference type="Gene3D" id="1.20.1510.10">
    <property type="entry name" value="Cation efflux protein transmembrane domain"/>
    <property type="match status" value="2"/>
</dbReference>
<protein>
    <submittedName>
        <fullName evidence="13">Uncharacterized protein</fullName>
    </submittedName>
</protein>
<gene>
    <name evidence="13" type="ORF">CSSPTR1EN2_LOCUS14119</name>
</gene>
<evidence type="ECO:0000256" key="6">
    <source>
        <dbReference type="ARBA" id="ARBA00022989"/>
    </source>
</evidence>
<keyword evidence="7" id="KW-0406">Ion transport</keyword>
<feature type="transmembrane region" description="Helical" evidence="10">
    <location>
        <begin position="347"/>
        <end position="368"/>
    </location>
</feature>
<keyword evidence="5" id="KW-0864">Zinc transport</keyword>
<keyword evidence="4 10" id="KW-0812">Transmembrane</keyword>
<feature type="domain" description="Cation efflux protein cytoplasmic" evidence="12">
    <location>
        <begin position="380"/>
        <end position="454"/>
    </location>
</feature>
<feature type="transmembrane region" description="Helical" evidence="10">
    <location>
        <begin position="74"/>
        <end position="93"/>
    </location>
</feature>
<feature type="domain" description="Cation efflux protein transmembrane" evidence="11">
    <location>
        <begin position="44"/>
        <end position="165"/>
    </location>
</feature>
<proteinExistence type="inferred from homology"/>
<evidence type="ECO:0000313" key="13">
    <source>
        <dbReference type="EMBL" id="CAK9218707.1"/>
    </source>
</evidence>
<feature type="transmembrane region" description="Helical" evidence="10">
    <location>
        <begin position="318"/>
        <end position="340"/>
    </location>
</feature>
<dbReference type="EMBL" id="OZ019895">
    <property type="protein sequence ID" value="CAK9218707.1"/>
    <property type="molecule type" value="Genomic_DNA"/>
</dbReference>
<feature type="domain" description="Cation efflux protein transmembrane" evidence="11">
    <location>
        <begin position="304"/>
        <end position="376"/>
    </location>
</feature>
<dbReference type="Proteomes" id="UP001497512">
    <property type="component" value="Chromosome 3"/>
</dbReference>
<evidence type="ECO:0000256" key="7">
    <source>
        <dbReference type="ARBA" id="ARBA00023065"/>
    </source>
</evidence>
<name>A0ABP0UCF9_9BRYO</name>
<evidence type="ECO:0000256" key="4">
    <source>
        <dbReference type="ARBA" id="ARBA00022692"/>
    </source>
</evidence>
<feature type="compositionally biased region" description="Basic and acidic residues" evidence="9">
    <location>
        <begin position="295"/>
        <end position="304"/>
    </location>
</feature>
<feature type="region of interest" description="Disordered" evidence="9">
    <location>
        <begin position="174"/>
        <end position="228"/>
    </location>
</feature>
<evidence type="ECO:0000259" key="12">
    <source>
        <dbReference type="Pfam" id="PF16916"/>
    </source>
</evidence>
<evidence type="ECO:0000259" key="11">
    <source>
        <dbReference type="Pfam" id="PF01545"/>
    </source>
</evidence>
<comment type="subcellular location">
    <subcellularLocation>
        <location evidence="1">Membrane</location>
        <topology evidence="1">Multi-pass membrane protein</topology>
    </subcellularLocation>
</comment>
<feature type="transmembrane region" description="Helical" evidence="10">
    <location>
        <begin position="108"/>
        <end position="130"/>
    </location>
</feature>
<dbReference type="SUPFAM" id="SSF161111">
    <property type="entry name" value="Cation efflux protein transmembrane domain-like"/>
    <property type="match status" value="1"/>
</dbReference>
<keyword evidence="3" id="KW-0813">Transport</keyword>
<dbReference type="NCBIfam" id="TIGR01297">
    <property type="entry name" value="CDF"/>
    <property type="match status" value="1"/>
</dbReference>
<keyword evidence="6 10" id="KW-1133">Transmembrane helix</keyword>
<evidence type="ECO:0000256" key="1">
    <source>
        <dbReference type="ARBA" id="ARBA00004141"/>
    </source>
</evidence>
<feature type="transmembrane region" description="Helical" evidence="10">
    <location>
        <begin position="142"/>
        <end position="163"/>
    </location>
</feature>
<evidence type="ECO:0000256" key="9">
    <source>
        <dbReference type="SAM" id="MobiDB-lite"/>
    </source>
</evidence>
<evidence type="ECO:0000313" key="14">
    <source>
        <dbReference type="Proteomes" id="UP001497512"/>
    </source>
</evidence>
<dbReference type="InterPro" id="IPR002524">
    <property type="entry name" value="Cation_efflux"/>
</dbReference>
<dbReference type="Pfam" id="PF01545">
    <property type="entry name" value="Cation_efflux"/>
    <property type="match status" value="2"/>
</dbReference>
<keyword evidence="5" id="KW-0862">Zinc</keyword>